<proteinExistence type="predicted"/>
<dbReference type="Gene3D" id="1.10.357.10">
    <property type="entry name" value="Tetracycline Repressor, domain 2"/>
    <property type="match status" value="1"/>
</dbReference>
<dbReference type="PANTHER" id="PTHR30055">
    <property type="entry name" value="HTH-TYPE TRANSCRIPTIONAL REGULATOR RUTR"/>
    <property type="match status" value="1"/>
</dbReference>
<dbReference type="InterPro" id="IPR036271">
    <property type="entry name" value="Tet_transcr_reg_TetR-rel_C_sf"/>
</dbReference>
<keyword evidence="8" id="KW-1185">Reference proteome</keyword>
<dbReference type="EMBL" id="BNEK01000005">
    <property type="protein sequence ID" value="GHJ34096.1"/>
    <property type="molecule type" value="Genomic_DNA"/>
</dbReference>
<evidence type="ECO:0000313" key="8">
    <source>
        <dbReference type="Proteomes" id="UP001054854"/>
    </source>
</evidence>
<dbReference type="Pfam" id="PF21597">
    <property type="entry name" value="TetR_C_43"/>
    <property type="match status" value="1"/>
</dbReference>
<dbReference type="PROSITE" id="PS50977">
    <property type="entry name" value="HTH_TETR_2"/>
    <property type="match status" value="1"/>
</dbReference>
<organism evidence="7 8">
    <name type="scientific">Streptomyces hygroscopicus</name>
    <dbReference type="NCBI Taxonomy" id="1912"/>
    <lineage>
        <taxon>Bacteria</taxon>
        <taxon>Bacillati</taxon>
        <taxon>Actinomycetota</taxon>
        <taxon>Actinomycetes</taxon>
        <taxon>Kitasatosporales</taxon>
        <taxon>Streptomycetaceae</taxon>
        <taxon>Streptomyces</taxon>
        <taxon>Streptomyces violaceusniger group</taxon>
    </lineage>
</organism>
<dbReference type="SUPFAM" id="SSF46689">
    <property type="entry name" value="Homeodomain-like"/>
    <property type="match status" value="1"/>
</dbReference>
<dbReference type="Pfam" id="PF00440">
    <property type="entry name" value="TetR_N"/>
    <property type="match status" value="1"/>
</dbReference>
<dbReference type="InterPro" id="IPR009057">
    <property type="entry name" value="Homeodomain-like_sf"/>
</dbReference>
<feature type="DNA-binding region" description="H-T-H motif" evidence="4">
    <location>
        <begin position="47"/>
        <end position="66"/>
    </location>
</feature>
<feature type="domain" description="HTH tetR-type" evidence="6">
    <location>
        <begin position="25"/>
        <end position="84"/>
    </location>
</feature>
<keyword evidence="2 4" id="KW-0238">DNA-binding</keyword>
<feature type="region of interest" description="Disordered" evidence="5">
    <location>
        <begin position="1"/>
        <end position="23"/>
    </location>
</feature>
<evidence type="ECO:0000313" key="7">
    <source>
        <dbReference type="EMBL" id="GHJ34096.1"/>
    </source>
</evidence>
<comment type="caution">
    <text evidence="7">The sequence shown here is derived from an EMBL/GenBank/DDBJ whole genome shotgun (WGS) entry which is preliminary data.</text>
</comment>
<keyword evidence="3" id="KW-0804">Transcription</keyword>
<gene>
    <name evidence="7" type="ORF">TPA0910_85290</name>
</gene>
<dbReference type="InterPro" id="IPR050109">
    <property type="entry name" value="HTH-type_TetR-like_transc_reg"/>
</dbReference>
<dbReference type="PRINTS" id="PR00455">
    <property type="entry name" value="HTHTETR"/>
</dbReference>
<evidence type="ECO:0000256" key="1">
    <source>
        <dbReference type="ARBA" id="ARBA00023015"/>
    </source>
</evidence>
<protein>
    <submittedName>
        <fullName evidence="7">TetR family transcriptional regulator</fullName>
    </submittedName>
</protein>
<evidence type="ECO:0000256" key="5">
    <source>
        <dbReference type="SAM" id="MobiDB-lite"/>
    </source>
</evidence>
<dbReference type="SUPFAM" id="SSF48498">
    <property type="entry name" value="Tetracyclin repressor-like, C-terminal domain"/>
    <property type="match status" value="1"/>
</dbReference>
<name>A0ABQ3UF82_STRHY</name>
<dbReference type="InterPro" id="IPR001647">
    <property type="entry name" value="HTH_TetR"/>
</dbReference>
<accession>A0ABQ3UF82</accession>
<dbReference type="PANTHER" id="PTHR30055:SF234">
    <property type="entry name" value="HTH-TYPE TRANSCRIPTIONAL REGULATOR BETI"/>
    <property type="match status" value="1"/>
</dbReference>
<keyword evidence="1" id="KW-0805">Transcription regulation</keyword>
<dbReference type="Proteomes" id="UP001054854">
    <property type="component" value="Unassembled WGS sequence"/>
</dbReference>
<evidence type="ECO:0000259" key="6">
    <source>
        <dbReference type="PROSITE" id="PS50977"/>
    </source>
</evidence>
<evidence type="ECO:0000256" key="4">
    <source>
        <dbReference type="PROSITE-ProRule" id="PRU00335"/>
    </source>
</evidence>
<evidence type="ECO:0000256" key="2">
    <source>
        <dbReference type="ARBA" id="ARBA00023125"/>
    </source>
</evidence>
<sequence>MRHRTAPTPPAESAPGTRPLRADAERNRQRLIAAARELFARRGLGVTLDDIAHHAGVGVGTAYRRFANREALVEAVFEDQAQALIARAEHALNHADPWDGLAQFFQASARHFAEDRGLREVLLHGTHGRTRMAALRERLAPAVSALLVRAQEDGRLRDDVEATDFPLIQLMLGVVTEHSREVAPELWQRYATLILDGLRAERTAPTPLPHRALDLDEFDQTMARHHSS</sequence>
<reference evidence="7" key="1">
    <citation type="submission" date="2024-05" db="EMBL/GenBank/DDBJ databases">
        <title>Whole genome shotgun sequence of Streptomyces hygroscopicus NBRC 113678.</title>
        <authorList>
            <person name="Komaki H."/>
            <person name="Tamura T."/>
        </authorList>
    </citation>
    <scope>NUCLEOTIDE SEQUENCE</scope>
    <source>
        <strain evidence="7">N11-34</strain>
    </source>
</reference>
<evidence type="ECO:0000256" key="3">
    <source>
        <dbReference type="ARBA" id="ARBA00023163"/>
    </source>
</evidence>
<dbReference type="InterPro" id="IPR049445">
    <property type="entry name" value="TetR_SbtR-like_C"/>
</dbReference>
<dbReference type="RefSeq" id="WP_236259798.1">
    <property type="nucleotide sequence ID" value="NZ_BNEK01000005.1"/>
</dbReference>